<feature type="active site" description="Proton donor; for dehydratase activity" evidence="6">
    <location>
        <position position="396"/>
    </location>
</feature>
<feature type="active site" description="Proton donor; for dehydratase activity" evidence="6">
    <location>
        <position position="2097"/>
    </location>
</feature>
<dbReference type="InterPro" id="IPR018201">
    <property type="entry name" value="Ketoacyl_synth_AS"/>
</dbReference>
<feature type="domain" description="Carrier" evidence="7">
    <location>
        <begin position="2970"/>
        <end position="3045"/>
    </location>
</feature>
<dbReference type="CDD" id="cd05195">
    <property type="entry name" value="enoyl_red"/>
    <property type="match status" value="1"/>
</dbReference>
<evidence type="ECO:0000256" key="2">
    <source>
        <dbReference type="ARBA" id="ARBA00022553"/>
    </source>
</evidence>
<evidence type="ECO:0000256" key="5">
    <source>
        <dbReference type="ARBA" id="ARBA00023315"/>
    </source>
</evidence>
<evidence type="ECO:0000256" key="1">
    <source>
        <dbReference type="ARBA" id="ARBA00022450"/>
    </source>
</evidence>
<dbReference type="InterPro" id="IPR049900">
    <property type="entry name" value="PKS_mFAS_DH"/>
</dbReference>
<evidence type="ECO:0008006" key="12">
    <source>
        <dbReference type="Google" id="ProtNLM"/>
    </source>
</evidence>
<dbReference type="SMART" id="SM00826">
    <property type="entry name" value="PKS_DH"/>
    <property type="match status" value="2"/>
</dbReference>
<dbReference type="Gene3D" id="3.40.47.10">
    <property type="match status" value="1"/>
</dbReference>
<dbReference type="PROSITE" id="PS00012">
    <property type="entry name" value="PHOSPHOPANTETHEINE"/>
    <property type="match status" value="2"/>
</dbReference>
<dbReference type="FunFam" id="3.40.47.10:FF:000019">
    <property type="entry name" value="Polyketide synthase type I"/>
    <property type="match status" value="1"/>
</dbReference>
<protein>
    <recommendedName>
        <fullName evidence="12">Carrier domain-containing protein</fullName>
    </recommendedName>
</protein>
<dbReference type="Proteomes" id="UP000482800">
    <property type="component" value="Unassembled WGS sequence"/>
</dbReference>
<evidence type="ECO:0000256" key="3">
    <source>
        <dbReference type="ARBA" id="ARBA00022679"/>
    </source>
</evidence>
<feature type="domain" description="PKS/mFAS DH" evidence="9">
    <location>
        <begin position="1902"/>
        <end position="2174"/>
    </location>
</feature>
<feature type="region of interest" description="N-terminal hotdog fold" evidence="6">
    <location>
        <begin position="1902"/>
        <end position="2024"/>
    </location>
</feature>
<dbReference type="InterPro" id="IPR057326">
    <property type="entry name" value="KR_dom"/>
</dbReference>
<dbReference type="InterPro" id="IPR036736">
    <property type="entry name" value="ACP-like_sf"/>
</dbReference>
<dbReference type="Pfam" id="PF00109">
    <property type="entry name" value="ketoacyl-synt"/>
    <property type="match status" value="1"/>
</dbReference>
<dbReference type="Gene3D" id="1.10.1200.10">
    <property type="entry name" value="ACP-like"/>
    <property type="match status" value="2"/>
</dbReference>
<dbReference type="InterPro" id="IPR016035">
    <property type="entry name" value="Acyl_Trfase/lysoPLipase"/>
</dbReference>
<reference evidence="10 11" key="1">
    <citation type="submission" date="2020-03" db="EMBL/GenBank/DDBJ databases">
        <title>Whole genome shotgun sequence of Phytohabitans houttuyneae NBRC 108639.</title>
        <authorList>
            <person name="Komaki H."/>
            <person name="Tamura T."/>
        </authorList>
    </citation>
    <scope>NUCLEOTIDE SEQUENCE [LARGE SCALE GENOMIC DNA]</scope>
    <source>
        <strain evidence="10 11">NBRC 108639</strain>
    </source>
</reference>
<dbReference type="SUPFAM" id="SSF52151">
    <property type="entry name" value="FabD/lysophospholipase-like"/>
    <property type="match status" value="2"/>
</dbReference>
<name>A0A6V8K6F9_9ACTN</name>
<dbReference type="PROSITE" id="PS00606">
    <property type="entry name" value="KS3_1"/>
    <property type="match status" value="1"/>
</dbReference>
<dbReference type="SUPFAM" id="SSF55048">
    <property type="entry name" value="Probable ACP-binding domain of malonyl-CoA ACP transacylase"/>
    <property type="match status" value="1"/>
</dbReference>
<dbReference type="Pfam" id="PF00698">
    <property type="entry name" value="Acyl_transf_1"/>
    <property type="match status" value="2"/>
</dbReference>
<dbReference type="InterPro" id="IPR020841">
    <property type="entry name" value="PKS_Beta-ketoAc_synthase_dom"/>
</dbReference>
<dbReference type="InterPro" id="IPR014030">
    <property type="entry name" value="Ketoacyl_synth_N"/>
</dbReference>
<dbReference type="InterPro" id="IPR050091">
    <property type="entry name" value="PKS_NRPS_Biosynth_Enz"/>
</dbReference>
<dbReference type="InterPro" id="IPR009081">
    <property type="entry name" value="PP-bd_ACP"/>
</dbReference>
<dbReference type="Gene3D" id="3.40.50.720">
    <property type="entry name" value="NAD(P)-binding Rossmann-like Domain"/>
    <property type="match status" value="2"/>
</dbReference>
<feature type="region of interest" description="N-terminal hotdog fold" evidence="6">
    <location>
        <begin position="202"/>
        <end position="324"/>
    </location>
</feature>
<dbReference type="Pfam" id="PF08240">
    <property type="entry name" value="ADH_N"/>
    <property type="match status" value="1"/>
</dbReference>
<keyword evidence="4" id="KW-0511">Multifunctional enzyme</keyword>
<organism evidence="10 11">
    <name type="scientific">Phytohabitans houttuyneae</name>
    <dbReference type="NCBI Taxonomy" id="1076126"/>
    <lineage>
        <taxon>Bacteria</taxon>
        <taxon>Bacillati</taxon>
        <taxon>Actinomycetota</taxon>
        <taxon>Actinomycetes</taxon>
        <taxon>Micromonosporales</taxon>
        <taxon>Micromonosporaceae</taxon>
    </lineage>
</organism>
<dbReference type="FunFam" id="3.40.366.10:FF:000002">
    <property type="entry name" value="Probable polyketide synthase 2"/>
    <property type="match status" value="1"/>
</dbReference>
<accession>A0A6V8K6F9</accession>
<dbReference type="InterPro" id="IPR006162">
    <property type="entry name" value="Ppantetheine_attach_site"/>
</dbReference>
<dbReference type="EMBL" id="BLPF01000002">
    <property type="protein sequence ID" value="GFJ80783.1"/>
    <property type="molecule type" value="Genomic_DNA"/>
</dbReference>
<evidence type="ECO:0000259" key="8">
    <source>
        <dbReference type="PROSITE" id="PS52004"/>
    </source>
</evidence>
<dbReference type="SMART" id="SM00827">
    <property type="entry name" value="PKS_AT"/>
    <property type="match status" value="1"/>
</dbReference>
<dbReference type="InterPro" id="IPR042104">
    <property type="entry name" value="PKS_dehydratase_sf"/>
</dbReference>
<dbReference type="Gene3D" id="3.90.180.10">
    <property type="entry name" value="Medium-chain alcohol dehydrogenases, catalytic domain"/>
    <property type="match status" value="1"/>
</dbReference>
<dbReference type="InterPro" id="IPR055123">
    <property type="entry name" value="SpnB-like_Rossmann"/>
</dbReference>
<evidence type="ECO:0000256" key="4">
    <source>
        <dbReference type="ARBA" id="ARBA00023268"/>
    </source>
</evidence>
<dbReference type="SUPFAM" id="SSF53901">
    <property type="entry name" value="Thiolase-like"/>
    <property type="match status" value="1"/>
</dbReference>
<dbReference type="Gene3D" id="3.10.129.110">
    <property type="entry name" value="Polyketide synthase dehydratase"/>
    <property type="match status" value="2"/>
</dbReference>
<dbReference type="Pfam" id="PF02801">
    <property type="entry name" value="Ketoacyl-synt_C"/>
    <property type="match status" value="1"/>
</dbReference>
<dbReference type="InterPro" id="IPR032821">
    <property type="entry name" value="PKS_assoc"/>
</dbReference>
<dbReference type="InterPro" id="IPR001227">
    <property type="entry name" value="Ac_transferase_dom_sf"/>
</dbReference>
<dbReference type="GO" id="GO:0004312">
    <property type="term" value="F:fatty acid synthase activity"/>
    <property type="evidence" value="ECO:0007669"/>
    <property type="project" value="TreeGrafter"/>
</dbReference>
<feature type="active site" description="Proton acceptor; for dehydratase activity" evidence="6">
    <location>
        <position position="1933"/>
    </location>
</feature>
<keyword evidence="2" id="KW-0597">Phosphoprotein</keyword>
<dbReference type="PANTHER" id="PTHR43775">
    <property type="entry name" value="FATTY ACID SYNTHASE"/>
    <property type="match status" value="1"/>
</dbReference>
<evidence type="ECO:0000259" key="7">
    <source>
        <dbReference type="PROSITE" id="PS50075"/>
    </source>
</evidence>
<dbReference type="InterPro" id="IPR014031">
    <property type="entry name" value="Ketoacyl_synth_C"/>
</dbReference>
<dbReference type="InterPro" id="IPR020843">
    <property type="entry name" value="ER"/>
</dbReference>
<dbReference type="InterPro" id="IPR020806">
    <property type="entry name" value="PKS_PP-bd"/>
</dbReference>
<dbReference type="InterPro" id="IPR036291">
    <property type="entry name" value="NAD(P)-bd_dom_sf"/>
</dbReference>
<feature type="region of interest" description="C-terminal hotdog fold" evidence="6">
    <location>
        <begin position="336"/>
        <end position="471"/>
    </location>
</feature>
<dbReference type="InterPro" id="IPR013968">
    <property type="entry name" value="PKS_KR"/>
</dbReference>
<dbReference type="InterPro" id="IPR011032">
    <property type="entry name" value="GroES-like_sf"/>
</dbReference>
<proteinExistence type="predicted"/>
<dbReference type="InterPro" id="IPR014043">
    <property type="entry name" value="Acyl_transferase_dom"/>
</dbReference>
<dbReference type="Pfam" id="PF21089">
    <property type="entry name" value="PKS_DH_N"/>
    <property type="match status" value="2"/>
</dbReference>
<dbReference type="SMART" id="SM00823">
    <property type="entry name" value="PKS_PP"/>
    <property type="match status" value="2"/>
</dbReference>
<dbReference type="CDD" id="cd08956">
    <property type="entry name" value="KR_3_FAS_SDR_x"/>
    <property type="match status" value="2"/>
</dbReference>
<dbReference type="GO" id="GO:0006633">
    <property type="term" value="P:fatty acid biosynthetic process"/>
    <property type="evidence" value="ECO:0007669"/>
    <property type="project" value="InterPro"/>
</dbReference>
<dbReference type="Pfam" id="PF16197">
    <property type="entry name" value="KAsynt_C_assoc"/>
    <property type="match status" value="1"/>
</dbReference>
<keyword evidence="5" id="KW-0012">Acyltransferase</keyword>
<dbReference type="InterPro" id="IPR049551">
    <property type="entry name" value="PKS_DH_C"/>
</dbReference>
<dbReference type="PROSITE" id="PS52004">
    <property type="entry name" value="KS3_2"/>
    <property type="match status" value="1"/>
</dbReference>
<feature type="domain" description="Ketosynthase family 3 (KS3)" evidence="8">
    <location>
        <begin position="1023"/>
        <end position="1449"/>
    </location>
</feature>
<evidence type="ECO:0000313" key="11">
    <source>
        <dbReference type="Proteomes" id="UP000482800"/>
    </source>
</evidence>
<dbReference type="Gene3D" id="3.40.366.10">
    <property type="entry name" value="Malonyl-Coenzyme A Acyl Carrier Protein, domain 2"/>
    <property type="match status" value="2"/>
</dbReference>
<evidence type="ECO:0000313" key="10">
    <source>
        <dbReference type="EMBL" id="GFJ80783.1"/>
    </source>
</evidence>
<feature type="domain" description="PKS/mFAS DH" evidence="9">
    <location>
        <begin position="202"/>
        <end position="471"/>
    </location>
</feature>
<keyword evidence="1" id="KW-0596">Phosphopantetheine</keyword>
<evidence type="ECO:0000259" key="9">
    <source>
        <dbReference type="PROSITE" id="PS52019"/>
    </source>
</evidence>
<dbReference type="SUPFAM" id="SSF51735">
    <property type="entry name" value="NAD(P)-binding Rossmann-fold domains"/>
    <property type="match status" value="5"/>
</dbReference>
<dbReference type="Pfam" id="PF22953">
    <property type="entry name" value="SpnB_Rossmann"/>
    <property type="match status" value="2"/>
</dbReference>
<dbReference type="InterPro" id="IPR049552">
    <property type="entry name" value="PKS_DH_N"/>
</dbReference>
<sequence>MVSGPPEQVAAVVAAVEGAGERARLIDVDYASHGPGVEAVREELLAGLGQLRPGTADTVFYSTVMAGRIDTGGLDGGYWYTNLRQPVRFADTVTALLADGHRVFIECSPHPVLLPSVQEADEQAVAVPTLRRDQGDLRQLTRAAGDAYTAGVPIDWRRWYPSDPTPAVVDLPTYPFQHQRYWLSPEAGPGNVAAAGLNPTGHPILAAGMRLPDGGLVLTGALSADGDGWLADHTVSGQQLLPGAAFVEWATRAGDDAGCPTVEELTLQAPLAVPTTGRVRVQVAVSAPDGTGRRGVRIYSSADPGGVEWTRHAEGTLSAARPAADAGEQVWPPAGAEPLDLTGCYERAAEAGYGYGPAFQGLRAAWRDGTDIVAEVSLPEAAGDTDGYGIHPALLDAVLHPTLLAHSSGELRLPFSWNGVTLLASGATEVRVRLTASGPDTLRVRVADATGQPVLVVADLATRPATAAQMRAAAARVDGLYHLRWEPHPTAVSTAGDDWPTVAGPADVATLAPPASGVALAYPTPAGAAPAEPDARTATDRALALIQAWLARPELADTRLTFVTHGAPDGDLAAAAVWGLVRSAQAEHPGRFTLLDLETGTGEHGVPDVARAAVAEGEPQLAVRAGQLLVPRLARSTTADSGAEAQPVDLRTGTVLVTGGTGTLGALVAEHLVREYGVSDLILASRRGEAAPGAATLREHLTALGARTRIVRLDVTDPRELRDLLAQVPADAPLAGVVHTAGALDDGLVDAWDRERLDRVWAAKATGAWHLHELTRELPLALFLLFSSATGTVGGAGQAGYAAANAFLDALATRRRAAGLPATSLAWGLWAQASEMTSHLGERDLARLRALGMRPLATTHALALMDAALRTAHPVLVGVDLDPAALTTGDALPAVLRGMARPTRRTAASGDDGNALRARLAGLDEAGRHAAVLELVRGVVAGVLGFGSAASVVGGLSFKELGFDSLLAVELRNRLGALTGLRLPATAAFDYPSPVALARFLLDMLMGASRPDSSLRQPSIVDGDPVVVVGVACRYPGGIGSAEDLWDLVAAGGDAVGSFPLGRGWDLAGLFDDDPDRAGTSYARAGGFLADADRFDAGFFGMSPREALATDPQQRLLLEVSWELFERAGIDPGSLRGSSTGVYAGVMYHDYAVGMAGRGEVEGYSLLAGAGSVVSGRVAYSFGLEGPAVSVDTACSSSLVAVHLAAQALRQGECSLAVAGGVTVMATPEVFTEFSRQRGLAKDGRCKPFAAAADGTGWGEGVGLLLLERMSDARRNGHRILAVLRGSAVNQDGASNGLTAPNGPSQQRVIRQALANAGLRPGDVDVVEAHGTGTTLGDPIEAQAIIATYGQEERPDGEPLWLGSVKSNIGHTQAAAGAAGLIKMMMAMRHHELPVTLHVDAPTPHVDWDAGNVRLLTQSRPWPAGDRPRRAGISSFGASGTNAHVILEEPPPLPAVPAPPRDQPTVLPWILSARDENALRAQAARLADWAADRDPVEVGWSLATTRAALEHRAVVVGGSREELLSGLGSLQSGRPGSLGPGPVFVFPGQGSQWLGMGVELLDQSPVFAARMVECGRALSSYVDWSLVEVLRGGERLDRVDVVQPVLWAVMVSLAEVWRSYGVTPAAVVGHSQGEIAAACVAGALSLDDGARVVALRSRALRALAGSGAMASLAVPEAEAARLLADFPEVGVAAVNGPVSTVVSGPPEQVAAVVAAVEGAGERARLIDVDYASHGPGVEAVREELLAGLGQLRPGTADTVFYSTVMAGRIDTGGLDGGYWYTNLRQPVRFADTVTALLADGHRVFIECSPHPVLLPSVQEADEQAVAVPTLRRDQGDLRQLTRAAGDAYTAGVPIDWRRWYPSDPTPAVVDLPTYPFQHQRYWLAATARSGDVSAAGLDALGHPVLAAGASLPDGGILLTGRISLASAGWLTDHTVGGVVLVPGAALAEWAVRAGDEAGCPLVEELTLRTPLIVPATGALKIQVAVDPPGDDGRRAIRIHSRPDEAGAGWTSHAEGTLAPAPTAVDAPAEGIWPPAGAEPLDLTGCYERAAEAGYGYGPAFQGLRAAWRDGTDIVAEVSLPEAAGDTDGYGIHPALLDAVLHPALLLHTGAAPRLRLPFSWNGLALLASGARGVRVRLAVSGEDTLRLIVTDPAGAPVLSVDALVTRPTTVERLRAATARQDAVPGLFTLDWVPLAADPAATPGTWAALRGAPAAWGLPVVDDLDAVAAAAVPDVLLLDLTAPPGPDPSGRALATVESTLALVQDWLSRPAFAAARLALVTRGAVTVSGDATTDPAAAAAWGLVRSAQTENPGRLLLVDLDPATGEPDALTAAVTAALAEDEPQVAVRGGTVLAGRLAPATEPGLRGLGTEGWRLDTGVMSTVDGVMAIPAPGAWAPLAPGEVRVEVHACGVNFRDVVVCLGLVEGQAGIGGEAAGVVLDVGADVTHLAPGDRVMGVFAGAFAPVVVGDARMVAPIPAGLDFAEAAGVPIAFLTAWYGLRHVAELRAGESVLVHAGTGGVGMAAIQIARHLGAEVYATASPGKHPVLAGMGIDERHRASSRDGSFEPAIRDATGGRGVDVVLDSLAGELVDASLRLVAAGGRFVELGKTDIRVPEQVAADHPGVRYRAFDLVSDAGPERVGEMFGELSALFAGGTLRALPTTARPLAQARTALRSMSQARHVGKVVLLPPAPVRPDGTVVITGGTGVLGGHVAAHLAHHWGVRRLVLASRRGPDAPGAAALVERLTAAGAEVRLTRVDVTDAAAVERLIAGIDPEHPVTGVVHASGVLDDALVTAMTPERLRPVWAAKATGLANLVAATAHLRLGFLVVFSSLTGLAGTPGQAGYAAANAFCDALVASRQDGLSIGWGLWADASGMTGHLGDADLARMARLGVRPLSTPHGLRLLDAAARHGASYVVAADVGARPGDGLPAVFRAVAAAAGHAPRAAAGTASAPVDWAGRLAGLTAPEQERLLLDLVRASAATVLGHADPRAVRADAPFKDLGFDSLTSVELRNRLNAATGLRLPATLVFRYPTPAAVAGHLRAELGPEPGSGDPVGQVATGLGGPLLTPLARLEQALSADLPDGDARGELARRLEALLSRVNDGTSTTTAVDATVLASASDEEMFALIDRELSA</sequence>
<dbReference type="Pfam" id="PF08659">
    <property type="entry name" value="KR"/>
    <property type="match status" value="2"/>
</dbReference>
<dbReference type="SMART" id="SM00825">
    <property type="entry name" value="PKS_KS"/>
    <property type="match status" value="1"/>
</dbReference>
<dbReference type="SUPFAM" id="SSF47336">
    <property type="entry name" value="ACP-like"/>
    <property type="match status" value="2"/>
</dbReference>
<feature type="region of interest" description="C-terminal hotdog fold" evidence="6">
    <location>
        <begin position="2037"/>
        <end position="2174"/>
    </location>
</feature>
<dbReference type="InterPro" id="IPR016036">
    <property type="entry name" value="Malonyl_transacylase_ACP-bd"/>
</dbReference>
<dbReference type="SMART" id="SM01294">
    <property type="entry name" value="PKS_PP_betabranch"/>
    <property type="match status" value="1"/>
</dbReference>
<dbReference type="Pfam" id="PF00550">
    <property type="entry name" value="PP-binding"/>
    <property type="match status" value="2"/>
</dbReference>
<dbReference type="PROSITE" id="PS50075">
    <property type="entry name" value="CARRIER"/>
    <property type="match status" value="2"/>
</dbReference>
<dbReference type="GO" id="GO:0031177">
    <property type="term" value="F:phosphopantetheine binding"/>
    <property type="evidence" value="ECO:0007669"/>
    <property type="project" value="InterPro"/>
</dbReference>
<dbReference type="PANTHER" id="PTHR43775:SF51">
    <property type="entry name" value="INACTIVE PHENOLPHTHIOCEROL SYNTHESIS POLYKETIDE SYNTHASE TYPE I PKS1-RELATED"/>
    <property type="match status" value="1"/>
</dbReference>
<keyword evidence="11" id="KW-1185">Reference proteome</keyword>
<dbReference type="FunFam" id="3.40.50.720:FF:000209">
    <property type="entry name" value="Polyketide synthase Pks12"/>
    <property type="match status" value="1"/>
</dbReference>
<dbReference type="GO" id="GO:0016491">
    <property type="term" value="F:oxidoreductase activity"/>
    <property type="evidence" value="ECO:0007669"/>
    <property type="project" value="InterPro"/>
</dbReference>
<dbReference type="SMART" id="SM00829">
    <property type="entry name" value="PKS_ER"/>
    <property type="match status" value="1"/>
</dbReference>
<dbReference type="FunFam" id="1.10.1200.10:FF:000007">
    <property type="entry name" value="Probable polyketide synthase pks17"/>
    <property type="match status" value="1"/>
</dbReference>
<dbReference type="Pfam" id="PF14765">
    <property type="entry name" value="PS-DH"/>
    <property type="match status" value="2"/>
</dbReference>
<dbReference type="PROSITE" id="PS52019">
    <property type="entry name" value="PKS_MFAS_DH"/>
    <property type="match status" value="2"/>
</dbReference>
<dbReference type="SUPFAM" id="SSF50129">
    <property type="entry name" value="GroES-like"/>
    <property type="match status" value="1"/>
</dbReference>
<dbReference type="Gene3D" id="3.30.70.3290">
    <property type="match status" value="1"/>
</dbReference>
<dbReference type="InterPro" id="IPR016039">
    <property type="entry name" value="Thiolase-like"/>
</dbReference>
<feature type="domain" description="Carrier" evidence="7">
    <location>
        <begin position="930"/>
        <end position="1005"/>
    </location>
</feature>
<dbReference type="InterPro" id="IPR020807">
    <property type="entry name" value="PKS_DH"/>
</dbReference>
<evidence type="ECO:0000256" key="6">
    <source>
        <dbReference type="PROSITE-ProRule" id="PRU01363"/>
    </source>
</evidence>
<dbReference type="InterPro" id="IPR013154">
    <property type="entry name" value="ADH-like_N"/>
</dbReference>
<feature type="active site" description="Proton acceptor; for dehydratase activity" evidence="6">
    <location>
        <position position="233"/>
    </location>
</feature>
<keyword evidence="3" id="KW-0808">Transferase</keyword>
<dbReference type="Gene3D" id="3.40.50.11460">
    <property type="match status" value="2"/>
</dbReference>
<dbReference type="Pfam" id="PF13602">
    <property type="entry name" value="ADH_zinc_N_2"/>
    <property type="match status" value="1"/>
</dbReference>
<dbReference type="SMART" id="SM00822">
    <property type="entry name" value="PKS_KR"/>
    <property type="match status" value="2"/>
</dbReference>
<gene>
    <name evidence="10" type="ORF">Phou_049630</name>
</gene>
<comment type="caution">
    <text evidence="10">The sequence shown here is derived from an EMBL/GenBank/DDBJ whole genome shotgun (WGS) entry which is preliminary data.</text>
</comment>
<dbReference type="GO" id="GO:0004315">
    <property type="term" value="F:3-oxoacyl-[acyl-carrier-protein] synthase activity"/>
    <property type="evidence" value="ECO:0007669"/>
    <property type="project" value="InterPro"/>
</dbReference>
<reference evidence="10 11" key="2">
    <citation type="submission" date="2020-03" db="EMBL/GenBank/DDBJ databases">
        <authorList>
            <person name="Ichikawa N."/>
            <person name="Kimura A."/>
            <person name="Kitahashi Y."/>
            <person name="Uohara A."/>
        </authorList>
    </citation>
    <scope>NUCLEOTIDE SEQUENCE [LARGE SCALE GENOMIC DNA]</scope>
    <source>
        <strain evidence="10 11">NBRC 108639</strain>
    </source>
</reference>
<dbReference type="CDD" id="cd00833">
    <property type="entry name" value="PKS"/>
    <property type="match status" value="1"/>
</dbReference>